<name>A0ABU0CWY2_9BACI</name>
<evidence type="ECO:0000259" key="2">
    <source>
        <dbReference type="PROSITE" id="PS51192"/>
    </source>
</evidence>
<dbReference type="InterPro" id="IPR041635">
    <property type="entry name" value="Type_ISP_LLaBIII_C"/>
</dbReference>
<dbReference type="Pfam" id="PF02384">
    <property type="entry name" value="N6_Mtase"/>
    <property type="match status" value="1"/>
</dbReference>
<dbReference type="Pfam" id="PF18135">
    <property type="entry name" value="Type_ISP_C"/>
    <property type="match status" value="1"/>
</dbReference>
<dbReference type="PANTHER" id="PTHR47396:SF1">
    <property type="entry name" value="ATP-DEPENDENT HELICASE IRC3-RELATED"/>
    <property type="match status" value="1"/>
</dbReference>
<dbReference type="PRINTS" id="PR00507">
    <property type="entry name" value="N12N6MTFRASE"/>
</dbReference>
<dbReference type="PROSITE" id="PS00092">
    <property type="entry name" value="N6_MTASE"/>
    <property type="match status" value="1"/>
</dbReference>
<accession>A0ABU0CWY2</accession>
<dbReference type="InterPro" id="IPR001650">
    <property type="entry name" value="Helicase_C-like"/>
</dbReference>
<dbReference type="Gene3D" id="3.40.50.150">
    <property type="entry name" value="Vaccinia Virus protein VP39"/>
    <property type="match status" value="1"/>
</dbReference>
<dbReference type="InterPro" id="IPR027417">
    <property type="entry name" value="P-loop_NTPase"/>
</dbReference>
<dbReference type="EMBL" id="JAUSUQ010000024">
    <property type="protein sequence ID" value="MDQ0340930.1"/>
    <property type="molecule type" value="Genomic_DNA"/>
</dbReference>
<dbReference type="InterPro" id="IPR002052">
    <property type="entry name" value="DNA_methylase_N6_adenine_CS"/>
</dbReference>
<protein>
    <submittedName>
        <fullName evidence="4">Helicase</fullName>
    </submittedName>
</protein>
<keyword evidence="4" id="KW-0378">Hydrolase</keyword>
<dbReference type="PROSITE" id="PS51194">
    <property type="entry name" value="HELICASE_CTER"/>
    <property type="match status" value="1"/>
</dbReference>
<dbReference type="Gene3D" id="3.40.50.300">
    <property type="entry name" value="P-loop containing nucleotide triphosphate hydrolases"/>
    <property type="match status" value="2"/>
</dbReference>
<evidence type="ECO:0000313" key="5">
    <source>
        <dbReference type="Proteomes" id="UP001232445"/>
    </source>
</evidence>
<dbReference type="RefSeq" id="WP_307343398.1">
    <property type="nucleotide sequence ID" value="NZ_JAUSUQ010000024.1"/>
</dbReference>
<dbReference type="SUPFAM" id="SSF52540">
    <property type="entry name" value="P-loop containing nucleoside triphosphate hydrolases"/>
    <property type="match status" value="1"/>
</dbReference>
<feature type="domain" description="Helicase C-terminal" evidence="3">
    <location>
        <begin position="293"/>
        <end position="461"/>
    </location>
</feature>
<dbReference type="InterPro" id="IPR053980">
    <property type="entry name" value="ISP_coupler"/>
</dbReference>
<sequence>MADDLSFVKKDLRPYQQEAINAVIDGFSRIDRGKLIMPPGAGKTFTALKLSERYVGAGGRVLFMAPSIALVEQPIRAWMEDTDTPLRIFAVTSDHTVGRTDDDQLGDTSILSYPPTTNADELIEGVLSVDDNHMTVVVSTYHSSQVIADAQKNGLPEFDLIIADEAHRTTGVVKAQDPDDSSYYHMVHDNNLIKGKKRLYMTATPRVFIPRVKKKLDEGGYDFYSMDDKEVYGEEFYRLGFGQAVERGILSDYKVVILTVDETEVHEKLLEYLNREDSPEVTEAAKMIGCWRALNGYLQNTKIEPLKRAVVFTGKISESRQFARKFRDTVELYASDMINEVTSRTFEVVHVDGSMTASERKQKIAWLKQSFDSKVTRILSNAKVLTEGIDVPALDAVVFMRPRRSVVDIVQAVGRVMRKAEGKQYGYVIIPVLANPEQDPEEALDKNEEFKTVWEVLGALRSIDDRLDAEVRSVWLKATKSNKATKYIGDDDDKIIIDVEERWQQLAADLFGEKLRRALIGRIVERVGDRRYFETWAKDVAEVASRIERHIKQVLEHDSELGEQARTTFDNFLRSLHDVINPMVTKDDALAMLVQHIITKPIFDVIFEQYAFLSHNPVSQALDRITDLFKEFIEKETGTLQGFYHSVYNRARGMDKEAERQEFLSNLYDTFFKTAFPKTSDRLGIVYTPVELVDFLVKSVDVVLQEEFSCSLADKDVVILEPFTGTGTFLSRLMHFIPPEKLKEKYNKEIWGNEILLLPYYIALANIESTYYEITGEHKPFGGLILTDSFQLMEDENTIDNQLFPERYTESLRQQKQAKINVILSNPPWYSRQEMEGMNNQNLKYEKLDEKIQKTYAAHTTVTLKNALYDSYIRAIRLATDRIEDKGVIAFVTNNGFIDSNLTAGLRKHLAEEFSKVYVLNLRGNARLSGEAWRKEGGKIFGQGSRSGVALLILVKDKNHRGPATICYHNIGDYLSREEKLAKLKEYQDISRVNWEQIKPNKSYDWINQRSDQFTTFPSMGNKDKNAVRHDVIFNEYSLGVSTNRDAWVYNYSHDDLEENISTMIDEYNKAVETYHAGDISDKNIDDFIHNEPYKVKWSSRLKQKLIIGEKQTFSSQKIILSMYRPYIIEWLYFDSDRVFNERIGILPKLFPKPDVNNIVITVPGQGSKKLDLSQYPGHKKVKF</sequence>
<keyword evidence="1" id="KW-0680">Restriction system</keyword>
<dbReference type="SUPFAM" id="SSF53335">
    <property type="entry name" value="S-adenosyl-L-methionine-dependent methyltransferases"/>
    <property type="match status" value="1"/>
</dbReference>
<dbReference type="Pfam" id="PF04851">
    <property type="entry name" value="ResIII"/>
    <property type="match status" value="1"/>
</dbReference>
<keyword evidence="4" id="KW-0547">Nucleotide-binding</keyword>
<dbReference type="InterPro" id="IPR029063">
    <property type="entry name" value="SAM-dependent_MTases_sf"/>
</dbReference>
<dbReference type="Pfam" id="PF00271">
    <property type="entry name" value="Helicase_C"/>
    <property type="match status" value="1"/>
</dbReference>
<feature type="domain" description="Helicase ATP-binding" evidence="2">
    <location>
        <begin position="24"/>
        <end position="223"/>
    </location>
</feature>
<dbReference type="Pfam" id="PF22240">
    <property type="entry name" value="ISP_coupler"/>
    <property type="match status" value="1"/>
</dbReference>
<dbReference type="InterPro" id="IPR050742">
    <property type="entry name" value="Helicase_Restrict-Modif_Enz"/>
</dbReference>
<dbReference type="Proteomes" id="UP001232445">
    <property type="component" value="Unassembled WGS sequence"/>
</dbReference>
<reference evidence="4 5" key="1">
    <citation type="submission" date="2023-07" db="EMBL/GenBank/DDBJ databases">
        <title>Genomic Encyclopedia of Type Strains, Phase IV (KMG-IV): sequencing the most valuable type-strain genomes for metagenomic binning, comparative biology and taxonomic classification.</title>
        <authorList>
            <person name="Goeker M."/>
        </authorList>
    </citation>
    <scope>NUCLEOTIDE SEQUENCE [LARGE SCALE GENOMIC DNA]</scope>
    <source>
        <strain evidence="4 5">DSM 17740</strain>
    </source>
</reference>
<dbReference type="SMART" id="SM00487">
    <property type="entry name" value="DEXDc"/>
    <property type="match status" value="1"/>
</dbReference>
<dbReference type="InterPro" id="IPR006935">
    <property type="entry name" value="Helicase/UvrB_N"/>
</dbReference>
<keyword evidence="4" id="KW-0067">ATP-binding</keyword>
<evidence type="ECO:0000256" key="1">
    <source>
        <dbReference type="ARBA" id="ARBA00022747"/>
    </source>
</evidence>
<dbReference type="InterPro" id="IPR014001">
    <property type="entry name" value="Helicase_ATP-bd"/>
</dbReference>
<dbReference type="SMART" id="SM00490">
    <property type="entry name" value="HELICc"/>
    <property type="match status" value="1"/>
</dbReference>
<dbReference type="GO" id="GO:0004386">
    <property type="term" value="F:helicase activity"/>
    <property type="evidence" value="ECO:0007669"/>
    <property type="project" value="UniProtKB-KW"/>
</dbReference>
<organism evidence="4 5">
    <name type="scientific">Caldalkalibacillus uzonensis</name>
    <dbReference type="NCBI Taxonomy" id="353224"/>
    <lineage>
        <taxon>Bacteria</taxon>
        <taxon>Bacillati</taxon>
        <taxon>Bacillota</taxon>
        <taxon>Bacilli</taxon>
        <taxon>Bacillales</taxon>
        <taxon>Bacillaceae</taxon>
        <taxon>Caldalkalibacillus</taxon>
    </lineage>
</organism>
<dbReference type="InterPro" id="IPR003356">
    <property type="entry name" value="DNA_methylase_A-5"/>
</dbReference>
<gene>
    <name evidence="4" type="ORF">J2S00_003770</name>
</gene>
<proteinExistence type="predicted"/>
<evidence type="ECO:0000313" key="4">
    <source>
        <dbReference type="EMBL" id="MDQ0340930.1"/>
    </source>
</evidence>
<dbReference type="PROSITE" id="PS51192">
    <property type="entry name" value="HELICASE_ATP_BIND_1"/>
    <property type="match status" value="1"/>
</dbReference>
<comment type="caution">
    <text evidence="4">The sequence shown here is derived from an EMBL/GenBank/DDBJ whole genome shotgun (WGS) entry which is preliminary data.</text>
</comment>
<evidence type="ECO:0000259" key="3">
    <source>
        <dbReference type="PROSITE" id="PS51194"/>
    </source>
</evidence>
<keyword evidence="4" id="KW-0347">Helicase</keyword>
<keyword evidence="5" id="KW-1185">Reference proteome</keyword>
<dbReference type="PANTHER" id="PTHR47396">
    <property type="entry name" value="TYPE I RESTRICTION ENZYME ECOKI R PROTEIN"/>
    <property type="match status" value="1"/>
</dbReference>